<organism evidence="1 2">
    <name type="scientific">Potamilus streckersoni</name>
    <dbReference type="NCBI Taxonomy" id="2493646"/>
    <lineage>
        <taxon>Eukaryota</taxon>
        <taxon>Metazoa</taxon>
        <taxon>Spiralia</taxon>
        <taxon>Lophotrochozoa</taxon>
        <taxon>Mollusca</taxon>
        <taxon>Bivalvia</taxon>
        <taxon>Autobranchia</taxon>
        <taxon>Heteroconchia</taxon>
        <taxon>Palaeoheterodonta</taxon>
        <taxon>Unionida</taxon>
        <taxon>Unionoidea</taxon>
        <taxon>Unionidae</taxon>
        <taxon>Ambleminae</taxon>
        <taxon>Lampsilini</taxon>
        <taxon>Potamilus</taxon>
    </lineage>
</organism>
<gene>
    <name evidence="1" type="ORF">CHS0354_035727</name>
</gene>
<keyword evidence="2" id="KW-1185">Reference proteome</keyword>
<name>A0AAE0S021_9BIVA</name>
<comment type="caution">
    <text evidence="1">The sequence shown here is derived from an EMBL/GenBank/DDBJ whole genome shotgun (WGS) entry which is preliminary data.</text>
</comment>
<protein>
    <submittedName>
        <fullName evidence="1">Uncharacterized protein</fullName>
    </submittedName>
</protein>
<dbReference type="Proteomes" id="UP001195483">
    <property type="component" value="Unassembled WGS sequence"/>
</dbReference>
<evidence type="ECO:0000313" key="2">
    <source>
        <dbReference type="Proteomes" id="UP001195483"/>
    </source>
</evidence>
<dbReference type="AlphaFoldDB" id="A0AAE0S021"/>
<evidence type="ECO:0000313" key="1">
    <source>
        <dbReference type="EMBL" id="KAK3582791.1"/>
    </source>
</evidence>
<accession>A0AAE0S021</accession>
<dbReference type="EMBL" id="JAEAOA010002087">
    <property type="protein sequence ID" value="KAK3582791.1"/>
    <property type="molecule type" value="Genomic_DNA"/>
</dbReference>
<sequence>MVENWNFRQTFGDIRYTVSYNHTTGNLECMTESFCELGLELLLRVLGIGPNPSARHSAQKEKKNLRRKLLDKENVNIREEHITLSKKIKKGDTDDVHIGGWIY</sequence>
<proteinExistence type="predicted"/>
<reference evidence="1" key="3">
    <citation type="submission" date="2023-05" db="EMBL/GenBank/DDBJ databases">
        <authorList>
            <person name="Smith C.H."/>
        </authorList>
    </citation>
    <scope>NUCLEOTIDE SEQUENCE</scope>
    <source>
        <strain evidence="1">CHS0354</strain>
        <tissue evidence="1">Mantle</tissue>
    </source>
</reference>
<reference evidence="1" key="2">
    <citation type="journal article" date="2021" name="Genome Biol. Evol.">
        <title>Developing a high-quality reference genome for a parasitic bivalve with doubly uniparental inheritance (Bivalvia: Unionida).</title>
        <authorList>
            <person name="Smith C.H."/>
        </authorList>
    </citation>
    <scope>NUCLEOTIDE SEQUENCE</scope>
    <source>
        <strain evidence="1">CHS0354</strain>
        <tissue evidence="1">Mantle</tissue>
    </source>
</reference>
<reference evidence="1" key="1">
    <citation type="journal article" date="2021" name="Genome Biol. Evol.">
        <title>A High-Quality Reference Genome for a Parasitic Bivalve with Doubly Uniparental Inheritance (Bivalvia: Unionida).</title>
        <authorList>
            <person name="Smith C.H."/>
        </authorList>
    </citation>
    <scope>NUCLEOTIDE SEQUENCE</scope>
    <source>
        <strain evidence="1">CHS0354</strain>
    </source>
</reference>